<dbReference type="InterPro" id="IPR006059">
    <property type="entry name" value="SBP"/>
</dbReference>
<comment type="caution">
    <text evidence="2">The sequence shown here is derived from an EMBL/GenBank/DDBJ whole genome shotgun (WGS) entry which is preliminary data.</text>
</comment>
<feature type="region of interest" description="Disordered" evidence="1">
    <location>
        <begin position="1"/>
        <end position="41"/>
    </location>
</feature>
<evidence type="ECO:0000313" key="2">
    <source>
        <dbReference type="EMBL" id="GAA5188008.1"/>
    </source>
</evidence>
<dbReference type="Gene3D" id="3.40.190.10">
    <property type="entry name" value="Periplasmic binding protein-like II"/>
    <property type="match status" value="2"/>
</dbReference>
<name>A0ABP9RXE2_9ACTN</name>
<dbReference type="RefSeq" id="WP_345631232.1">
    <property type="nucleotide sequence ID" value="NZ_BAABJQ010000010.1"/>
</dbReference>
<dbReference type="PANTHER" id="PTHR42779:SF1">
    <property type="entry name" value="PROTEIN YNJB"/>
    <property type="match status" value="1"/>
</dbReference>
<protein>
    <submittedName>
        <fullName evidence="2">Extracellular solute-binding protein</fullName>
    </submittedName>
</protein>
<dbReference type="SUPFAM" id="SSF53850">
    <property type="entry name" value="Periplasmic binding protein-like II"/>
    <property type="match status" value="1"/>
</dbReference>
<dbReference type="Proteomes" id="UP001501570">
    <property type="component" value="Unassembled WGS sequence"/>
</dbReference>
<accession>A0ABP9RXE2</accession>
<reference evidence="3" key="1">
    <citation type="journal article" date="2019" name="Int. J. Syst. Evol. Microbiol.">
        <title>The Global Catalogue of Microorganisms (GCM) 10K type strain sequencing project: providing services to taxonomists for standard genome sequencing and annotation.</title>
        <authorList>
            <consortium name="The Broad Institute Genomics Platform"/>
            <consortium name="The Broad Institute Genome Sequencing Center for Infectious Disease"/>
            <person name="Wu L."/>
            <person name="Ma J."/>
        </authorList>
    </citation>
    <scope>NUCLEOTIDE SEQUENCE [LARGE SCALE GENOMIC DNA]</scope>
    <source>
        <strain evidence="3">JCM 18304</strain>
    </source>
</reference>
<dbReference type="EMBL" id="BAABJQ010000010">
    <property type="protein sequence ID" value="GAA5188008.1"/>
    <property type="molecule type" value="Genomic_DNA"/>
</dbReference>
<organism evidence="2 3">
    <name type="scientific">Rugosimonospora acidiphila</name>
    <dbReference type="NCBI Taxonomy" id="556531"/>
    <lineage>
        <taxon>Bacteria</taxon>
        <taxon>Bacillati</taxon>
        <taxon>Actinomycetota</taxon>
        <taxon>Actinomycetes</taxon>
        <taxon>Micromonosporales</taxon>
        <taxon>Micromonosporaceae</taxon>
        <taxon>Rugosimonospora</taxon>
    </lineage>
</organism>
<evidence type="ECO:0000256" key="1">
    <source>
        <dbReference type="SAM" id="MobiDB-lite"/>
    </source>
</evidence>
<keyword evidence="3" id="KW-1185">Reference proteome</keyword>
<gene>
    <name evidence="2" type="ORF">GCM10023322_37650</name>
</gene>
<sequence>MGDPAIGDRASHRGPGRPPEAGRRPARRARPARAGSGRRGTGLVPVAAASALFVSACGAPSGHSAAPVSAGAVPDKPSKPVTLNILDVAGNLQLTQGMLDDFVKQHSDIVSKITTSTGKAPDLAGKVKAQEDAGRLDIDVVLTGTDGLSAGIAQNLWTKMTPDFSTRLSNMGNYTDPAVKMQELAQGYGVELVEYPSGPLLEYNPAKVTDPPTSTDELLTWCKAHPGRFQYAVPENSGPGRTFLMGLPYILGDSDPKNPTTGWDRTWAYLKELGQCSAPYESGTANTMTNLAKGTVDMIASTTGWDINPRVLGTVPDDEKITTLKGFHWVTDAQYAVVPKGIDKDKLSAILNLLQFMLTPQQQAIAYDKGYFYPGPAVNGVTLSMAPQSSQDALNKYGRSEYDSLIADNPQETSLPADQQVAAFAKWDSEIGAAKK</sequence>
<dbReference type="PANTHER" id="PTHR42779">
    <property type="entry name" value="PROTEIN YNJB"/>
    <property type="match status" value="1"/>
</dbReference>
<dbReference type="Pfam" id="PF13416">
    <property type="entry name" value="SBP_bac_8"/>
    <property type="match status" value="1"/>
</dbReference>
<evidence type="ECO:0000313" key="3">
    <source>
        <dbReference type="Proteomes" id="UP001501570"/>
    </source>
</evidence>
<proteinExistence type="predicted"/>